<keyword evidence="1" id="KW-0732">Signal</keyword>
<proteinExistence type="predicted"/>
<protein>
    <recommendedName>
        <fullName evidence="4">Lipoprotein</fullName>
    </recommendedName>
</protein>
<feature type="chain" id="PRO_5047020122" description="Lipoprotein" evidence="1">
    <location>
        <begin position="19"/>
        <end position="162"/>
    </location>
</feature>
<feature type="signal peptide" evidence="1">
    <location>
        <begin position="1"/>
        <end position="18"/>
    </location>
</feature>
<organism evidence="2 3">
    <name type="scientific">Bdellovibrio svalbardensis</name>
    <dbReference type="NCBI Taxonomy" id="2972972"/>
    <lineage>
        <taxon>Bacteria</taxon>
        <taxon>Pseudomonadati</taxon>
        <taxon>Bdellovibrionota</taxon>
        <taxon>Bdellovibrionia</taxon>
        <taxon>Bdellovibrionales</taxon>
        <taxon>Pseudobdellovibrionaceae</taxon>
        <taxon>Bdellovibrio</taxon>
    </lineage>
</organism>
<reference evidence="2" key="1">
    <citation type="submission" date="2022-08" db="EMBL/GenBank/DDBJ databases">
        <title>Novel Bdellovibrio Species Isolated from Svalbard: Designation Bdellovibrio svalbardensis.</title>
        <authorList>
            <person name="Mitchell R.J."/>
            <person name="Choi S.Y."/>
        </authorList>
    </citation>
    <scope>NUCLEOTIDE SEQUENCE</scope>
    <source>
        <strain evidence="2">PAP01</strain>
    </source>
</reference>
<keyword evidence="3" id="KW-1185">Reference proteome</keyword>
<evidence type="ECO:0008006" key="4">
    <source>
        <dbReference type="Google" id="ProtNLM"/>
    </source>
</evidence>
<gene>
    <name evidence="2" type="ORF">NWE73_02020</name>
</gene>
<evidence type="ECO:0000256" key="1">
    <source>
        <dbReference type="SAM" id="SignalP"/>
    </source>
</evidence>
<dbReference type="Proteomes" id="UP001152321">
    <property type="component" value="Unassembled WGS sequence"/>
</dbReference>
<sequence>MKFLSMALVGLLTLSITACEKPEETKSKVNPDNELVNETDYSVCHISPAPHSIEGTWYMTQSQGPFRFVTTFQIANGAVQLTNDCVMNDMTLRAQVSAPASYDHMTFQPMNAAYDVQNIENPTFKMSCEARLSTTKMNYTFDGNCLVFYQQGKSDRLTLAPR</sequence>
<accession>A0ABT6DFU4</accession>
<dbReference type="EMBL" id="JANRMI010000001">
    <property type="protein sequence ID" value="MDG0815120.1"/>
    <property type="molecule type" value="Genomic_DNA"/>
</dbReference>
<evidence type="ECO:0000313" key="2">
    <source>
        <dbReference type="EMBL" id="MDG0815120.1"/>
    </source>
</evidence>
<dbReference type="RefSeq" id="WP_277576596.1">
    <property type="nucleotide sequence ID" value="NZ_JANRMI010000001.1"/>
</dbReference>
<dbReference type="PROSITE" id="PS51257">
    <property type="entry name" value="PROKAR_LIPOPROTEIN"/>
    <property type="match status" value="1"/>
</dbReference>
<evidence type="ECO:0000313" key="3">
    <source>
        <dbReference type="Proteomes" id="UP001152321"/>
    </source>
</evidence>
<name>A0ABT6DFU4_9BACT</name>
<comment type="caution">
    <text evidence="2">The sequence shown here is derived from an EMBL/GenBank/DDBJ whole genome shotgun (WGS) entry which is preliminary data.</text>
</comment>